<dbReference type="Proteomes" id="UP001146067">
    <property type="component" value="Unassembled WGS sequence"/>
</dbReference>
<gene>
    <name evidence="2" type="ORF">O1R50_07850</name>
</gene>
<name>A0A9X3T338_9ACTN</name>
<feature type="transmembrane region" description="Helical" evidence="1">
    <location>
        <begin position="233"/>
        <end position="254"/>
    </location>
</feature>
<evidence type="ECO:0000256" key="1">
    <source>
        <dbReference type="SAM" id="Phobius"/>
    </source>
</evidence>
<evidence type="ECO:0000313" key="2">
    <source>
        <dbReference type="EMBL" id="MDA1359530.1"/>
    </source>
</evidence>
<organism evidence="2 3">
    <name type="scientific">Glycomyces luteolus</name>
    <dbReference type="NCBI Taxonomy" id="2670330"/>
    <lineage>
        <taxon>Bacteria</taxon>
        <taxon>Bacillati</taxon>
        <taxon>Actinomycetota</taxon>
        <taxon>Actinomycetes</taxon>
        <taxon>Glycomycetales</taxon>
        <taxon>Glycomycetaceae</taxon>
        <taxon>Glycomyces</taxon>
    </lineage>
</organism>
<keyword evidence="1" id="KW-1133">Transmembrane helix</keyword>
<feature type="transmembrane region" description="Helical" evidence="1">
    <location>
        <begin position="68"/>
        <end position="89"/>
    </location>
</feature>
<keyword evidence="1" id="KW-0472">Membrane</keyword>
<keyword evidence="3" id="KW-1185">Reference proteome</keyword>
<accession>A0A9X3T338</accession>
<keyword evidence="1" id="KW-0812">Transmembrane</keyword>
<feature type="transmembrane region" description="Helical" evidence="1">
    <location>
        <begin position="20"/>
        <end position="47"/>
    </location>
</feature>
<comment type="caution">
    <text evidence="2">The sequence shown here is derived from an EMBL/GenBank/DDBJ whole genome shotgun (WGS) entry which is preliminary data.</text>
</comment>
<protein>
    <recommendedName>
        <fullName evidence="4">Vegetative cell wall protein gp1</fullName>
    </recommendedName>
</protein>
<dbReference type="RefSeq" id="WP_270109373.1">
    <property type="nucleotide sequence ID" value="NZ_JAPZVP010000005.1"/>
</dbReference>
<sequence>MTDLLGGFGSDLSTKLADRWLSLLAMGGALFVAACAAAGVLGQAHALDVARLIDWISARAKDPAASTVGGQVVLFAAVLAAAAAIGLAARALGSSVERAVLAADWRSWPAPLRVVAERGTARRRIRWDAAHQEYSSLWEAAARAKALRRPHDPEARQAVLRGRTAIALERPDRPTWSGDRMHAVAVRLRRDHRLELDRIWPHLWLTLPDHQRAEIIAARTAVTRASELGAWTVLYTLVAFAWWPSGVIALLLGIAAHRGIRRATDGYARLVEAAVRLHTRELAQQLGLDCDGPLPQDFGDRLGALLGSAPPVSPSNGDEPA</sequence>
<evidence type="ECO:0008006" key="4">
    <source>
        <dbReference type="Google" id="ProtNLM"/>
    </source>
</evidence>
<dbReference type="EMBL" id="JAPZVP010000005">
    <property type="protein sequence ID" value="MDA1359530.1"/>
    <property type="molecule type" value="Genomic_DNA"/>
</dbReference>
<proteinExistence type="predicted"/>
<reference evidence="2" key="1">
    <citation type="submission" date="2022-12" db="EMBL/GenBank/DDBJ databases">
        <title>Gycomyces niveus sp.nov.,a novel actinomycete isolated from soil in Shouguan.</title>
        <authorList>
            <person name="Yang X."/>
        </authorList>
    </citation>
    <scope>NUCLEOTIDE SEQUENCE</scope>
    <source>
        <strain evidence="2">NEAU-A15</strain>
    </source>
</reference>
<dbReference type="AlphaFoldDB" id="A0A9X3T338"/>
<evidence type="ECO:0000313" key="3">
    <source>
        <dbReference type="Proteomes" id="UP001146067"/>
    </source>
</evidence>